<dbReference type="HAMAP" id="MF_01366">
    <property type="entry name" value="Ribosomal_uL13"/>
    <property type="match status" value="1"/>
</dbReference>
<sequence length="127" mass="14403">MPFTKKLRGMPQVTRATHTIDATGQVVGRLATRVAGLLIGKHKPGYVPHIDQGDFVKVTNIDKINFTGKKWEQKVHFSTSNRPGGLKRMPVSRLRTVRPGEILHHAVKYMLPKNRTQKARLKRMKIS</sequence>
<dbReference type="GO" id="GO:0005840">
    <property type="term" value="C:ribosome"/>
    <property type="evidence" value="ECO:0007669"/>
    <property type="project" value="UniProtKB-KW"/>
</dbReference>
<dbReference type="PANTHER" id="PTHR11545:SF2">
    <property type="entry name" value="LARGE RIBOSOMAL SUBUNIT PROTEIN UL13M"/>
    <property type="match status" value="1"/>
</dbReference>
<comment type="subunit">
    <text evidence="4">Part of the 50S ribosomal subunit.</text>
</comment>
<organism evidence="5 6">
    <name type="scientific">Candidatus Uhrbacteria bacterium RIFCSPHIGHO2_12_FULL_60_25</name>
    <dbReference type="NCBI Taxonomy" id="1802399"/>
    <lineage>
        <taxon>Bacteria</taxon>
        <taxon>Candidatus Uhriibacteriota</taxon>
    </lineage>
</organism>
<dbReference type="Gene3D" id="3.90.1180.10">
    <property type="entry name" value="Ribosomal protein L13"/>
    <property type="match status" value="1"/>
</dbReference>
<dbReference type="PANTHER" id="PTHR11545">
    <property type="entry name" value="RIBOSOMAL PROTEIN L13"/>
    <property type="match status" value="1"/>
</dbReference>
<dbReference type="InterPro" id="IPR005822">
    <property type="entry name" value="Ribosomal_uL13"/>
</dbReference>
<dbReference type="GO" id="GO:0003735">
    <property type="term" value="F:structural constituent of ribosome"/>
    <property type="evidence" value="ECO:0007669"/>
    <property type="project" value="InterPro"/>
</dbReference>
<comment type="function">
    <text evidence="4">This protein is one of the early assembly proteins of the 50S ribosomal subunit, although it is not seen to bind rRNA by itself. It is important during the early stages of 50S assembly.</text>
</comment>
<name>A0A1F7ULE7_9BACT</name>
<evidence type="ECO:0000256" key="3">
    <source>
        <dbReference type="ARBA" id="ARBA00023274"/>
    </source>
</evidence>
<dbReference type="GO" id="GO:0006412">
    <property type="term" value="P:translation"/>
    <property type="evidence" value="ECO:0007669"/>
    <property type="project" value="UniProtKB-UniRule"/>
</dbReference>
<reference evidence="5 6" key="1">
    <citation type="journal article" date="2016" name="Nat. Commun.">
        <title>Thousands of microbial genomes shed light on interconnected biogeochemical processes in an aquifer system.</title>
        <authorList>
            <person name="Anantharaman K."/>
            <person name="Brown C.T."/>
            <person name="Hug L.A."/>
            <person name="Sharon I."/>
            <person name="Castelle C.J."/>
            <person name="Probst A.J."/>
            <person name="Thomas B.C."/>
            <person name="Singh A."/>
            <person name="Wilkins M.J."/>
            <person name="Karaoz U."/>
            <person name="Brodie E.L."/>
            <person name="Williams K.H."/>
            <person name="Hubbard S.S."/>
            <person name="Banfield J.F."/>
        </authorList>
    </citation>
    <scope>NUCLEOTIDE SEQUENCE [LARGE SCALE GENOMIC DNA]</scope>
</reference>
<dbReference type="Pfam" id="PF00572">
    <property type="entry name" value="Ribosomal_L13"/>
    <property type="match status" value="1"/>
</dbReference>
<accession>A0A1F7ULE7</accession>
<protein>
    <recommendedName>
        <fullName evidence="4">Large ribosomal subunit protein uL13</fullName>
    </recommendedName>
</protein>
<evidence type="ECO:0000313" key="6">
    <source>
        <dbReference type="Proteomes" id="UP000176603"/>
    </source>
</evidence>
<keyword evidence="3 4" id="KW-0687">Ribonucleoprotein</keyword>
<dbReference type="AlphaFoldDB" id="A0A1F7ULE7"/>
<evidence type="ECO:0000313" key="5">
    <source>
        <dbReference type="EMBL" id="OGL79091.1"/>
    </source>
</evidence>
<dbReference type="PIRSF" id="PIRSF002181">
    <property type="entry name" value="Ribosomal_L13"/>
    <property type="match status" value="1"/>
</dbReference>
<dbReference type="STRING" id="1802399.A3E39_02490"/>
<dbReference type="GO" id="GO:0003729">
    <property type="term" value="F:mRNA binding"/>
    <property type="evidence" value="ECO:0007669"/>
    <property type="project" value="TreeGrafter"/>
</dbReference>
<evidence type="ECO:0000256" key="2">
    <source>
        <dbReference type="ARBA" id="ARBA00022980"/>
    </source>
</evidence>
<dbReference type="GO" id="GO:1990904">
    <property type="term" value="C:ribonucleoprotein complex"/>
    <property type="evidence" value="ECO:0007669"/>
    <property type="project" value="UniProtKB-KW"/>
</dbReference>
<evidence type="ECO:0000256" key="4">
    <source>
        <dbReference type="HAMAP-Rule" id="MF_01366"/>
    </source>
</evidence>
<gene>
    <name evidence="4" type="primary">rplM</name>
    <name evidence="5" type="ORF">A3E39_02490</name>
</gene>
<proteinExistence type="inferred from homology"/>
<dbReference type="EMBL" id="MGEH01000018">
    <property type="protein sequence ID" value="OGL79091.1"/>
    <property type="molecule type" value="Genomic_DNA"/>
</dbReference>
<dbReference type="InterPro" id="IPR036899">
    <property type="entry name" value="Ribosomal_uL13_sf"/>
</dbReference>
<dbReference type="SUPFAM" id="SSF52161">
    <property type="entry name" value="Ribosomal protein L13"/>
    <property type="match status" value="1"/>
</dbReference>
<dbReference type="GO" id="GO:0017148">
    <property type="term" value="P:negative regulation of translation"/>
    <property type="evidence" value="ECO:0007669"/>
    <property type="project" value="TreeGrafter"/>
</dbReference>
<dbReference type="InterPro" id="IPR005823">
    <property type="entry name" value="Ribosomal_uL13_bac-type"/>
</dbReference>
<comment type="caution">
    <text evidence="5">The sequence shown here is derived from an EMBL/GenBank/DDBJ whole genome shotgun (WGS) entry which is preliminary data.</text>
</comment>
<dbReference type="NCBIfam" id="TIGR01066">
    <property type="entry name" value="rplM_bact"/>
    <property type="match status" value="1"/>
</dbReference>
<evidence type="ECO:0000256" key="1">
    <source>
        <dbReference type="ARBA" id="ARBA00006227"/>
    </source>
</evidence>
<comment type="similarity">
    <text evidence="1 4">Belongs to the universal ribosomal protein uL13 family.</text>
</comment>
<keyword evidence="2 4" id="KW-0689">Ribosomal protein</keyword>
<dbReference type="Proteomes" id="UP000176603">
    <property type="component" value="Unassembled WGS sequence"/>
</dbReference>
<dbReference type="CDD" id="cd00392">
    <property type="entry name" value="Ribosomal_L13"/>
    <property type="match status" value="1"/>
</dbReference>